<gene>
    <name evidence="16" type="ORF">P0Y49_09505</name>
</gene>
<feature type="domain" description="TonB-dependent receptor plug" evidence="15">
    <location>
        <begin position="204"/>
        <end position="312"/>
    </location>
</feature>
<feature type="domain" description="TonB-dependent receptor-like beta-barrel" evidence="14">
    <location>
        <begin position="493"/>
        <end position="943"/>
    </location>
</feature>
<dbReference type="PROSITE" id="PS52016">
    <property type="entry name" value="TONB_DEPENDENT_REC_3"/>
    <property type="match status" value="1"/>
</dbReference>
<evidence type="ECO:0000256" key="7">
    <source>
        <dbReference type="ARBA" id="ARBA00023065"/>
    </source>
</evidence>
<keyword evidence="4" id="KW-0410">Iron transport</keyword>
<dbReference type="Pfam" id="PF00593">
    <property type="entry name" value="TonB_dep_Rec_b-barrel"/>
    <property type="match status" value="1"/>
</dbReference>
<evidence type="ECO:0000256" key="9">
    <source>
        <dbReference type="ARBA" id="ARBA00023136"/>
    </source>
</evidence>
<dbReference type="PANTHER" id="PTHR32552:SF81">
    <property type="entry name" value="TONB-DEPENDENT OUTER MEMBRANE RECEPTOR"/>
    <property type="match status" value="1"/>
</dbReference>
<sequence>MKLTAIILITALMQVSAATFGQKLTLIGNNIPIEKVFVEISNQTGYDVLISTTKFKATKKINANFRGIDLKEVMQTLVEGTDLTFTIEDKTVVIKEKAPSFLDKVTAAFADITIKGSVVDKKGEPLVGVNVIVKGTKQIVETDGKGKFSLKVADNSNVTLVFRLIGFISKEVTLTDKKKDLAVVLEEDLQQLNDVVVVGYGTVKKRDLTTSISSITAEDIMKTPVTSLEQALQGNAAGVLVTNTSGEPGGEISIRVRGGSSIKADNEPLLVIDGFTTDQGLGSLNPSDIKSIEVLKDAGATAIYGSRGANGVILVTTKNGDAGKPRVAFQSYFGFQQLRRKLPLLNASQLAELANEANEAVGKSPNTLRPDTVPTTIDWQNQMFQVAPQLSNTINVTGGDNNVKYYVSGNYLDQKGLITNSNFSRISLRSNLDFSFNKWIKAGIKLNLSQTIKKGIQVGDNGSILRANATNPNLKGLLDPSGSFYIDPETGDPTSTSPLANAQETINKRKEGNIQVGGFVVFNILKNLSLRSGGTYNPSNRLYDYYFPNTIKGDKVSDAYEQFAQSDKWSNDNTLTYSAKLNKHSFTLLAGEEITNSFSHDFKARNTDFNTDVFTYYNLGSGNGVPSVTSSAAEYKLLSFFGRATYNFNDRYLATATYRADGSSKFGNNNKWGYFPSFSFAWRASNESFIKSLNLFSDLKARLTYGVNGSDRISAYSSQALYSTQFSAIGGSQKTGYKINKLANPDLKWEKTKEYDAGLDMAFFKGRIAITADYYHKITNDLLLDFGLPGASGYTTVAKNIGSVENKGVEFDITTRNLTGKFTWTTSFNAAYNKNLVTDLGGPKQISSISNSSANTKFGNVVLIKVGEPLGVFWGYRSNGIFQTQAEIDATPMAAKLEGSKTLPGFPKFLDIDGNGVLNDDDKVILGNPQPKWNGGFTNNFTYKNFDLTVFMVYQYGNSILNTSYTKLMDLTGSNNQLTKALDRWKAPNPETGYAGNPSNTIPRAYATGYSAAMSDYYIEDGSYLRVKTITFGYTLPKKTMQRIGLSSLRIYASGTNLITFTNYYGGYDPEVSIMGKNGVGAGMDNGSYPTSKLFLFGLNLNF</sequence>
<protein>
    <submittedName>
        <fullName evidence="16">TonB-dependent receptor</fullName>
    </submittedName>
</protein>
<dbReference type="GO" id="GO:0009279">
    <property type="term" value="C:cell outer membrane"/>
    <property type="evidence" value="ECO:0007669"/>
    <property type="project" value="UniProtKB-SubCell"/>
</dbReference>
<keyword evidence="10 11" id="KW-0998">Cell outer membrane</keyword>
<evidence type="ECO:0000256" key="3">
    <source>
        <dbReference type="ARBA" id="ARBA00022452"/>
    </source>
</evidence>
<keyword evidence="8 12" id="KW-0798">TonB box</keyword>
<evidence type="ECO:0000256" key="2">
    <source>
        <dbReference type="ARBA" id="ARBA00022448"/>
    </source>
</evidence>
<dbReference type="InterPro" id="IPR008969">
    <property type="entry name" value="CarboxyPept-like_regulatory"/>
</dbReference>
<dbReference type="Pfam" id="PF07715">
    <property type="entry name" value="Plug"/>
    <property type="match status" value="1"/>
</dbReference>
<keyword evidence="16" id="KW-0675">Receptor</keyword>
<dbReference type="InterPro" id="IPR000531">
    <property type="entry name" value="Beta-barrel_TonB"/>
</dbReference>
<dbReference type="AlphaFoldDB" id="A0AAJ6B9E6"/>
<evidence type="ECO:0000256" key="1">
    <source>
        <dbReference type="ARBA" id="ARBA00004571"/>
    </source>
</evidence>
<keyword evidence="7" id="KW-0406">Ion transport</keyword>
<keyword evidence="5 11" id="KW-0812">Transmembrane</keyword>
<dbReference type="FunFam" id="2.170.130.10:FF:000008">
    <property type="entry name" value="SusC/RagA family TonB-linked outer membrane protein"/>
    <property type="match status" value="1"/>
</dbReference>
<name>A0AAJ6B9E6_9SPHI</name>
<keyword evidence="2 11" id="KW-0813">Transport</keyword>
<dbReference type="InterPro" id="IPR012910">
    <property type="entry name" value="Plug_dom"/>
</dbReference>
<dbReference type="Gene3D" id="2.60.40.1120">
    <property type="entry name" value="Carboxypeptidase-like, regulatory domain"/>
    <property type="match status" value="1"/>
</dbReference>
<evidence type="ECO:0000256" key="10">
    <source>
        <dbReference type="ARBA" id="ARBA00023237"/>
    </source>
</evidence>
<organism evidence="16 17">
    <name type="scientific">Candidatus Pedobacter colombiensis</name>
    <dbReference type="NCBI Taxonomy" id="3121371"/>
    <lineage>
        <taxon>Bacteria</taxon>
        <taxon>Pseudomonadati</taxon>
        <taxon>Bacteroidota</taxon>
        <taxon>Sphingobacteriia</taxon>
        <taxon>Sphingobacteriales</taxon>
        <taxon>Sphingobacteriaceae</taxon>
        <taxon>Pedobacter</taxon>
    </lineage>
</organism>
<dbReference type="Proteomes" id="UP001214530">
    <property type="component" value="Chromosome"/>
</dbReference>
<feature type="signal peptide" evidence="13">
    <location>
        <begin position="1"/>
        <end position="17"/>
    </location>
</feature>
<dbReference type="SUPFAM" id="SSF49464">
    <property type="entry name" value="Carboxypeptidase regulatory domain-like"/>
    <property type="match status" value="1"/>
</dbReference>
<comment type="similarity">
    <text evidence="11 12">Belongs to the TonB-dependent receptor family.</text>
</comment>
<evidence type="ECO:0000313" key="16">
    <source>
        <dbReference type="EMBL" id="WEK21376.1"/>
    </source>
</evidence>
<dbReference type="GO" id="GO:0006826">
    <property type="term" value="P:iron ion transport"/>
    <property type="evidence" value="ECO:0007669"/>
    <property type="project" value="UniProtKB-KW"/>
</dbReference>
<dbReference type="EMBL" id="CP119313">
    <property type="protein sequence ID" value="WEK21376.1"/>
    <property type="molecule type" value="Genomic_DNA"/>
</dbReference>
<dbReference type="NCBIfam" id="TIGR04056">
    <property type="entry name" value="OMP_RagA_SusC"/>
    <property type="match status" value="1"/>
</dbReference>
<evidence type="ECO:0000259" key="15">
    <source>
        <dbReference type="Pfam" id="PF07715"/>
    </source>
</evidence>
<dbReference type="InterPro" id="IPR037066">
    <property type="entry name" value="Plug_dom_sf"/>
</dbReference>
<evidence type="ECO:0000313" key="17">
    <source>
        <dbReference type="Proteomes" id="UP001214530"/>
    </source>
</evidence>
<evidence type="ECO:0000256" key="13">
    <source>
        <dbReference type="SAM" id="SignalP"/>
    </source>
</evidence>
<evidence type="ECO:0000256" key="12">
    <source>
        <dbReference type="RuleBase" id="RU003357"/>
    </source>
</evidence>
<keyword evidence="3 11" id="KW-1134">Transmembrane beta strand</keyword>
<evidence type="ECO:0000256" key="4">
    <source>
        <dbReference type="ARBA" id="ARBA00022496"/>
    </source>
</evidence>
<dbReference type="Pfam" id="PF13715">
    <property type="entry name" value="CarbopepD_reg_2"/>
    <property type="match status" value="1"/>
</dbReference>
<evidence type="ECO:0000256" key="11">
    <source>
        <dbReference type="PROSITE-ProRule" id="PRU01360"/>
    </source>
</evidence>
<evidence type="ECO:0000256" key="6">
    <source>
        <dbReference type="ARBA" id="ARBA00023004"/>
    </source>
</evidence>
<dbReference type="Gene3D" id="2.170.130.10">
    <property type="entry name" value="TonB-dependent receptor, plug domain"/>
    <property type="match status" value="1"/>
</dbReference>
<keyword evidence="13" id="KW-0732">Signal</keyword>
<dbReference type="SUPFAM" id="SSF56935">
    <property type="entry name" value="Porins"/>
    <property type="match status" value="1"/>
</dbReference>
<reference evidence="16" key="1">
    <citation type="submission" date="2023-03" db="EMBL/GenBank/DDBJ databases">
        <title>Andean soil-derived lignocellulolytic bacterial consortium as a source of novel taxa and putative plastic-active enzymes.</title>
        <authorList>
            <person name="Diaz-Garcia L."/>
            <person name="Chuvochina M."/>
            <person name="Feuerriegel G."/>
            <person name="Bunk B."/>
            <person name="Sproer C."/>
            <person name="Streit W.R."/>
            <person name="Rodriguez L.M."/>
            <person name="Overmann J."/>
            <person name="Jimenez D.J."/>
        </authorList>
    </citation>
    <scope>NUCLEOTIDE SEQUENCE</scope>
    <source>
        <strain evidence="16">MAG 3858</strain>
    </source>
</reference>
<evidence type="ECO:0000256" key="8">
    <source>
        <dbReference type="ARBA" id="ARBA00023077"/>
    </source>
</evidence>
<dbReference type="InterPro" id="IPR023996">
    <property type="entry name" value="TonB-dep_OMP_SusC/RagA"/>
</dbReference>
<comment type="subcellular location">
    <subcellularLocation>
        <location evidence="1 11">Cell outer membrane</location>
        <topology evidence="1 11">Multi-pass membrane protein</topology>
    </subcellularLocation>
</comment>
<dbReference type="InterPro" id="IPR036942">
    <property type="entry name" value="Beta-barrel_TonB_sf"/>
</dbReference>
<evidence type="ECO:0000256" key="5">
    <source>
        <dbReference type="ARBA" id="ARBA00022692"/>
    </source>
</evidence>
<evidence type="ECO:0000259" key="14">
    <source>
        <dbReference type="Pfam" id="PF00593"/>
    </source>
</evidence>
<proteinExistence type="inferred from homology"/>
<dbReference type="InterPro" id="IPR023997">
    <property type="entry name" value="TonB-dep_OMP_SusC/RagA_CS"/>
</dbReference>
<keyword evidence="6" id="KW-0408">Iron</keyword>
<dbReference type="NCBIfam" id="TIGR04057">
    <property type="entry name" value="SusC_RagA_signa"/>
    <property type="match status" value="1"/>
</dbReference>
<keyword evidence="9 11" id="KW-0472">Membrane</keyword>
<dbReference type="Gene3D" id="3.55.50.30">
    <property type="match status" value="1"/>
</dbReference>
<dbReference type="Gene3D" id="2.40.170.20">
    <property type="entry name" value="TonB-dependent receptor, beta-barrel domain"/>
    <property type="match status" value="1"/>
</dbReference>
<dbReference type="PANTHER" id="PTHR32552">
    <property type="entry name" value="FERRICHROME IRON RECEPTOR-RELATED"/>
    <property type="match status" value="1"/>
</dbReference>
<accession>A0AAJ6B9E6</accession>
<dbReference type="InterPro" id="IPR039426">
    <property type="entry name" value="TonB-dep_rcpt-like"/>
</dbReference>
<feature type="chain" id="PRO_5042539485" evidence="13">
    <location>
        <begin position="18"/>
        <end position="1103"/>
    </location>
</feature>